<evidence type="ECO:0000313" key="1">
    <source>
        <dbReference type="EMBL" id="KKK76206.1"/>
    </source>
</evidence>
<name>A0A0F9AVG9_9ZZZZ</name>
<protein>
    <submittedName>
        <fullName evidence="1">Uncharacterized protein</fullName>
    </submittedName>
</protein>
<accession>A0A0F9AVG9</accession>
<gene>
    <name evidence="1" type="ORF">LCGC14_2865990</name>
</gene>
<comment type="caution">
    <text evidence="1">The sequence shown here is derived from an EMBL/GenBank/DDBJ whole genome shotgun (WGS) entry which is preliminary data.</text>
</comment>
<organism evidence="1">
    <name type="scientific">marine sediment metagenome</name>
    <dbReference type="NCBI Taxonomy" id="412755"/>
    <lineage>
        <taxon>unclassified sequences</taxon>
        <taxon>metagenomes</taxon>
        <taxon>ecological metagenomes</taxon>
    </lineage>
</organism>
<dbReference type="EMBL" id="LAZR01055511">
    <property type="protein sequence ID" value="KKK76206.1"/>
    <property type="molecule type" value="Genomic_DNA"/>
</dbReference>
<dbReference type="AlphaFoldDB" id="A0A0F9AVG9"/>
<reference evidence="1" key="1">
    <citation type="journal article" date="2015" name="Nature">
        <title>Complex archaea that bridge the gap between prokaryotes and eukaryotes.</title>
        <authorList>
            <person name="Spang A."/>
            <person name="Saw J.H."/>
            <person name="Jorgensen S.L."/>
            <person name="Zaremba-Niedzwiedzka K."/>
            <person name="Martijn J."/>
            <person name="Lind A.E."/>
            <person name="van Eijk R."/>
            <person name="Schleper C."/>
            <person name="Guy L."/>
            <person name="Ettema T.J."/>
        </authorList>
    </citation>
    <scope>NUCLEOTIDE SEQUENCE</scope>
</reference>
<proteinExistence type="predicted"/>
<sequence>MNMPVPYQAMLEKVNGNFSEDLIPSKDFRKYVANTFRCNKQIINRMVIEMKEMGLICYINKGTIRVLKK</sequence>